<organism evidence="1 2">
    <name type="scientific">Faecalibacterium prausnitzii</name>
    <dbReference type="NCBI Taxonomy" id="853"/>
    <lineage>
        <taxon>Bacteria</taxon>
        <taxon>Bacillati</taxon>
        <taxon>Bacillota</taxon>
        <taxon>Clostridia</taxon>
        <taxon>Eubacteriales</taxon>
        <taxon>Oscillospiraceae</taxon>
        <taxon>Faecalibacterium</taxon>
    </lineage>
</organism>
<reference evidence="1 2" key="1">
    <citation type="submission" date="2018-08" db="EMBL/GenBank/DDBJ databases">
        <title>A genome reference for cultivated species of the human gut microbiota.</title>
        <authorList>
            <person name="Zou Y."/>
            <person name="Xue W."/>
            <person name="Luo G."/>
        </authorList>
    </citation>
    <scope>NUCLEOTIDE SEQUENCE [LARGE SCALE GENOMIC DNA]</scope>
    <source>
        <strain evidence="1 2">AF32-8AC</strain>
    </source>
</reference>
<comment type="caution">
    <text evidence="1">The sequence shown here is derived from an EMBL/GenBank/DDBJ whole genome shotgun (WGS) entry which is preliminary data.</text>
</comment>
<evidence type="ECO:0000313" key="2">
    <source>
        <dbReference type="Proteomes" id="UP000260991"/>
    </source>
</evidence>
<dbReference type="RefSeq" id="WP_158402540.1">
    <property type="nucleotide sequence ID" value="NZ_QVER01000003.1"/>
</dbReference>
<gene>
    <name evidence="1" type="ORF">DWZ46_04015</name>
</gene>
<dbReference type="AlphaFoldDB" id="A0A3E2U9J2"/>
<name>A0A3E2U9J2_9FIRM</name>
<protein>
    <submittedName>
        <fullName evidence="1">Uncharacterized protein</fullName>
    </submittedName>
</protein>
<evidence type="ECO:0000313" key="1">
    <source>
        <dbReference type="EMBL" id="RGB92837.1"/>
    </source>
</evidence>
<proteinExistence type="predicted"/>
<sequence>MFHMLEKEHAEEVDKKADEQYRKRCNEVLAHSKVLYKTRQEAMEQLKACDAYMQALTNCPAEFGRTGKTIQKGYQDFEKELEKIQKKVEKSRKGSVDKALTMGTAAGAGAGLFGADLMLAAATTFGTTAAGVSISSLSGAAATNAILAWLGGGTLAAGGAGVVGGEILLSLVGPVGIGCAIVCLVAKGVKVNIDNKNQALNAEKDAKRRMEALNRLNCIDQNVDSLLRKTEAQSKTVAGNIAVVKRIHKSDYSKFSDREAEQLRLMLNNAQTLASLVTEKVSLKN</sequence>
<accession>A0A3E2U9J2</accession>
<dbReference type="EMBL" id="QVER01000003">
    <property type="protein sequence ID" value="RGB92837.1"/>
    <property type="molecule type" value="Genomic_DNA"/>
</dbReference>
<dbReference type="Proteomes" id="UP000260991">
    <property type="component" value="Unassembled WGS sequence"/>
</dbReference>